<name>F8NKS0_SERL9</name>
<dbReference type="HOGENOM" id="CLU_079108_0_0_1"/>
<dbReference type="GeneID" id="18817811"/>
<accession>F8NKS0</accession>
<dbReference type="GO" id="GO:0006334">
    <property type="term" value="P:nucleosome assembly"/>
    <property type="evidence" value="ECO:0007669"/>
    <property type="project" value="InterPro"/>
</dbReference>
<dbReference type="AlphaFoldDB" id="F8NKS0"/>
<dbReference type="GO" id="GO:0005634">
    <property type="term" value="C:nucleus"/>
    <property type="evidence" value="ECO:0007669"/>
    <property type="project" value="InterPro"/>
</dbReference>
<sequence length="274" mass="31162">MVVKTGKKRASPGADVEKNPLQNVELSDEDAQKLQDIQKDIQRAELVLERRAQQALVPVYEKRRAVAKSISKFWPVALMNHTMFAFHAQHNIDQIALSYLEDVWVARDPKESRCYTIEFYFKENPYFSDSVLKKEFKYVAPPSASDDAPDADGITSSMLDFSWERDVVSSATKINWKDAANALTKLHPRVAEEDDEDDMPAESGSFFNFFEIESDPFEVGVLIANEIFPEATDYFLGNMGGDELDSDDEDSEDDDDEAEEIDLEKPKSKKQKKN</sequence>
<gene>
    <name evidence="4" type="ORF">SERLADRAFT_458930</name>
</gene>
<dbReference type="SUPFAM" id="SSF143113">
    <property type="entry name" value="NAP-like"/>
    <property type="match status" value="1"/>
</dbReference>
<dbReference type="InterPro" id="IPR002164">
    <property type="entry name" value="NAP_family"/>
</dbReference>
<dbReference type="KEGG" id="sla:SERLADRAFT_458930"/>
<protein>
    <recommendedName>
        <fullName evidence="5">Nucleosome assembly protein</fullName>
    </recommendedName>
</protein>
<organism>
    <name type="scientific">Serpula lacrymans var. lacrymans (strain S7.9)</name>
    <name type="common">Dry rot fungus</name>
    <dbReference type="NCBI Taxonomy" id="578457"/>
    <lineage>
        <taxon>Eukaryota</taxon>
        <taxon>Fungi</taxon>
        <taxon>Dikarya</taxon>
        <taxon>Basidiomycota</taxon>
        <taxon>Agaricomycotina</taxon>
        <taxon>Agaricomycetes</taxon>
        <taxon>Agaricomycetidae</taxon>
        <taxon>Boletales</taxon>
        <taxon>Coniophorineae</taxon>
        <taxon>Serpulaceae</taxon>
        <taxon>Serpula</taxon>
    </lineage>
</organism>
<feature type="region of interest" description="Disordered" evidence="3">
    <location>
        <begin position="235"/>
        <end position="274"/>
    </location>
</feature>
<dbReference type="EMBL" id="GL945430">
    <property type="protein sequence ID" value="EGO28482.1"/>
    <property type="molecule type" value="Genomic_DNA"/>
</dbReference>
<feature type="compositionally biased region" description="Acidic residues" evidence="3">
    <location>
        <begin position="242"/>
        <end position="262"/>
    </location>
</feature>
<feature type="compositionally biased region" description="Basic residues" evidence="3">
    <location>
        <begin position="1"/>
        <end position="10"/>
    </location>
</feature>
<evidence type="ECO:0000256" key="1">
    <source>
        <dbReference type="ARBA" id="ARBA00009947"/>
    </source>
</evidence>
<proteinExistence type="inferred from homology"/>
<dbReference type="Proteomes" id="UP000008064">
    <property type="component" value="Unassembled WGS sequence"/>
</dbReference>
<evidence type="ECO:0008006" key="5">
    <source>
        <dbReference type="Google" id="ProtNLM"/>
    </source>
</evidence>
<evidence type="ECO:0000256" key="3">
    <source>
        <dbReference type="SAM" id="MobiDB-lite"/>
    </source>
</evidence>
<dbReference type="OrthoDB" id="19419at2759"/>
<dbReference type="Pfam" id="PF00956">
    <property type="entry name" value="NAP"/>
    <property type="match status" value="1"/>
</dbReference>
<dbReference type="Gene3D" id="3.30.1120.90">
    <property type="entry name" value="Nucleosome assembly protein"/>
    <property type="match status" value="1"/>
</dbReference>
<dbReference type="PANTHER" id="PTHR11875">
    <property type="entry name" value="TESTIS-SPECIFIC Y-ENCODED PROTEIN"/>
    <property type="match status" value="1"/>
</dbReference>
<evidence type="ECO:0000256" key="2">
    <source>
        <dbReference type="RuleBase" id="RU003876"/>
    </source>
</evidence>
<dbReference type="InterPro" id="IPR037231">
    <property type="entry name" value="NAP-like_sf"/>
</dbReference>
<dbReference type="RefSeq" id="XP_007314681.1">
    <property type="nucleotide sequence ID" value="XM_007314619.1"/>
</dbReference>
<feature type="region of interest" description="Disordered" evidence="3">
    <location>
        <begin position="1"/>
        <end position="22"/>
    </location>
</feature>
<comment type="similarity">
    <text evidence="1 2">Belongs to the nucleosome assembly protein (NAP) family.</text>
</comment>
<reference evidence="4" key="1">
    <citation type="submission" date="2011-04" db="EMBL/GenBank/DDBJ databases">
        <title>Evolution of plant cell wall degrading machinery underlies the functional diversity of forest fungi.</title>
        <authorList>
            <consortium name="US DOE Joint Genome Institute (JGI-PGF)"/>
            <person name="Eastwood D.C."/>
            <person name="Floudas D."/>
            <person name="Binder M."/>
            <person name="Majcherczyk A."/>
            <person name="Schneider P."/>
            <person name="Aerts A."/>
            <person name="Asiegbu F.O."/>
            <person name="Baker S.E."/>
            <person name="Barry K."/>
            <person name="Bendiksby M."/>
            <person name="Blumentritt M."/>
            <person name="Coutinho P.M."/>
            <person name="Cullen D."/>
            <person name="Cullen D."/>
            <person name="Gathman A."/>
            <person name="Goodell B."/>
            <person name="Henrissat B."/>
            <person name="Ihrmark K."/>
            <person name="Kauserud H."/>
            <person name="Kohler A."/>
            <person name="LaButti K."/>
            <person name="Lapidus A."/>
            <person name="Lavin J.L."/>
            <person name="Lee Y.-H."/>
            <person name="Lindquist E."/>
            <person name="Lilly W."/>
            <person name="Lucas S."/>
            <person name="Morin E."/>
            <person name="Murat C."/>
            <person name="Oguiza J.A."/>
            <person name="Park J."/>
            <person name="Pisabarro A.G."/>
            <person name="Riley R."/>
            <person name="Rosling A."/>
            <person name="Salamov A."/>
            <person name="Schmidt O."/>
            <person name="Schmutz J."/>
            <person name="Skrede I."/>
            <person name="Stenlid J."/>
            <person name="Wiebenga A."/>
            <person name="Xie X."/>
            <person name="Kues U."/>
            <person name="Hibbett D.S."/>
            <person name="Hoffmeister D."/>
            <person name="Hogberg N."/>
            <person name="Martin F."/>
            <person name="Grigoriev I.V."/>
            <person name="Watkinson S.C."/>
        </authorList>
    </citation>
    <scope>NUCLEOTIDE SEQUENCE</scope>
    <source>
        <strain evidence="4">S7.9</strain>
    </source>
</reference>
<evidence type="ECO:0000313" key="4">
    <source>
        <dbReference type="EMBL" id="EGO28482.1"/>
    </source>
</evidence>